<feature type="region of interest" description="Disordered" evidence="1">
    <location>
        <begin position="1"/>
        <end position="26"/>
    </location>
</feature>
<feature type="region of interest" description="Disordered" evidence="1">
    <location>
        <begin position="90"/>
        <end position="113"/>
    </location>
</feature>
<feature type="compositionally biased region" description="Polar residues" evidence="1">
    <location>
        <begin position="10"/>
        <end position="24"/>
    </location>
</feature>
<organism evidence="2 3">
    <name type="scientific">Ilex paraguariensis</name>
    <name type="common">yerba mate</name>
    <dbReference type="NCBI Taxonomy" id="185542"/>
    <lineage>
        <taxon>Eukaryota</taxon>
        <taxon>Viridiplantae</taxon>
        <taxon>Streptophyta</taxon>
        <taxon>Embryophyta</taxon>
        <taxon>Tracheophyta</taxon>
        <taxon>Spermatophyta</taxon>
        <taxon>Magnoliopsida</taxon>
        <taxon>eudicotyledons</taxon>
        <taxon>Gunneridae</taxon>
        <taxon>Pentapetalae</taxon>
        <taxon>asterids</taxon>
        <taxon>campanulids</taxon>
        <taxon>Aquifoliales</taxon>
        <taxon>Aquifoliaceae</taxon>
        <taxon>Ilex</taxon>
    </lineage>
</organism>
<gene>
    <name evidence="2" type="ORF">ILEXP_LOCUS49438</name>
</gene>
<name>A0ABC8UDU5_9AQUA</name>
<evidence type="ECO:0000256" key="1">
    <source>
        <dbReference type="SAM" id="MobiDB-lite"/>
    </source>
</evidence>
<comment type="caution">
    <text evidence="2">The sequence shown here is derived from an EMBL/GenBank/DDBJ whole genome shotgun (WGS) entry which is preliminary data.</text>
</comment>
<sequence>MERSEKPKGGSTSKEGNNGGSNSAKGIGRIAIDAARQAGDASGGEKMLGVLCVLVGAHGAGSSDTSGAGLGGPFALTWVTSLTRQMGMRTTGGDGFIGPRASSRSGNNSRKTLCVGGDVSRRKVYTLEGSGARGKGAMPWMLGAVLGPGQGDVSGHAATDDEDGIGDTLSNASGTDDMLGGTPSFGDAASASVDKRRVLGSDLGK</sequence>
<evidence type="ECO:0000313" key="3">
    <source>
        <dbReference type="Proteomes" id="UP001642360"/>
    </source>
</evidence>
<dbReference type="AlphaFoldDB" id="A0ABC8UDU5"/>
<dbReference type="EMBL" id="CAUOFW020007514">
    <property type="protein sequence ID" value="CAK9179503.1"/>
    <property type="molecule type" value="Genomic_DNA"/>
</dbReference>
<reference evidence="2 3" key="1">
    <citation type="submission" date="2024-02" db="EMBL/GenBank/DDBJ databases">
        <authorList>
            <person name="Vignale AGUSTIN F."/>
            <person name="Sosa J E."/>
            <person name="Modenutti C."/>
        </authorList>
    </citation>
    <scope>NUCLEOTIDE SEQUENCE [LARGE SCALE GENOMIC DNA]</scope>
</reference>
<keyword evidence="3" id="KW-1185">Reference proteome</keyword>
<protein>
    <submittedName>
        <fullName evidence="2">Uncharacterized protein</fullName>
    </submittedName>
</protein>
<evidence type="ECO:0000313" key="2">
    <source>
        <dbReference type="EMBL" id="CAK9179503.1"/>
    </source>
</evidence>
<proteinExistence type="predicted"/>
<feature type="compositionally biased region" description="Polar residues" evidence="1">
    <location>
        <begin position="102"/>
        <end position="111"/>
    </location>
</feature>
<accession>A0ABC8UDU5</accession>
<feature type="region of interest" description="Disordered" evidence="1">
    <location>
        <begin position="152"/>
        <end position="190"/>
    </location>
</feature>
<dbReference type="Proteomes" id="UP001642360">
    <property type="component" value="Unassembled WGS sequence"/>
</dbReference>